<accession>A0ABS4QPH0</accession>
<sequence length="357" mass="39501">MTTTGVVRPVELVQVASWQPGRYALQGAEGATVVLARPPHHLDGFRPTPGDWVYLVKDPAHGVSILPCRKRPRLPSDDVDPARIGGPALQADGPPRVVRWATLPGEEDRQIAPEARPDRRTIDRYERDRAFEHKLSEVDSPPKFAAMLRDILEESGRTAGVVAVLTGLPRSTCYRYVSPSATGLPRDRANLAAFLQACRVQESQITAVLNTWQRLAYPGSPTGTDRPDVPARESGSRNTRQWMKSEGDDREGADHAFGLRAAAADSKFEQAIRHYRHALQQFNGLGLRAQQADVHRQMGRLEIVRGRFRSAERHFHTALGVFQELGDLEGVAEVHCDLGELAGRQAVELMRNTVDSP</sequence>
<dbReference type="Proteomes" id="UP001519325">
    <property type="component" value="Unassembled WGS sequence"/>
</dbReference>
<dbReference type="EMBL" id="JAGGMR010000001">
    <property type="protein sequence ID" value="MBP2193604.1"/>
    <property type="molecule type" value="Genomic_DNA"/>
</dbReference>
<dbReference type="RefSeq" id="WP_209896832.1">
    <property type="nucleotide sequence ID" value="NZ_JAGGMR010000001.1"/>
</dbReference>
<dbReference type="SUPFAM" id="SSF48452">
    <property type="entry name" value="TPR-like"/>
    <property type="match status" value="1"/>
</dbReference>
<proteinExistence type="predicted"/>
<evidence type="ECO:0000256" key="1">
    <source>
        <dbReference type="SAM" id="MobiDB-lite"/>
    </source>
</evidence>
<keyword evidence="3" id="KW-1185">Reference proteome</keyword>
<name>A0ABS4QPH0_9NOCA</name>
<feature type="compositionally biased region" description="Basic and acidic residues" evidence="1">
    <location>
        <begin position="225"/>
        <end position="235"/>
    </location>
</feature>
<comment type="caution">
    <text evidence="2">The sequence shown here is derived from an EMBL/GenBank/DDBJ whole genome shotgun (WGS) entry which is preliminary data.</text>
</comment>
<reference evidence="2 3" key="1">
    <citation type="submission" date="2021-03" db="EMBL/GenBank/DDBJ databases">
        <title>Sequencing the genomes of 1000 actinobacteria strains.</title>
        <authorList>
            <person name="Klenk H.-P."/>
        </authorList>
    </citation>
    <scope>NUCLEOTIDE SEQUENCE [LARGE SCALE GENOMIC DNA]</scope>
    <source>
        <strain evidence="2 3">DSM 45516</strain>
    </source>
</reference>
<dbReference type="Gene3D" id="1.25.40.10">
    <property type="entry name" value="Tetratricopeptide repeat domain"/>
    <property type="match status" value="1"/>
</dbReference>
<organism evidence="2 3">
    <name type="scientific">Nocardia goodfellowii</name>
    <dbReference type="NCBI Taxonomy" id="882446"/>
    <lineage>
        <taxon>Bacteria</taxon>
        <taxon>Bacillati</taxon>
        <taxon>Actinomycetota</taxon>
        <taxon>Actinomycetes</taxon>
        <taxon>Mycobacteriales</taxon>
        <taxon>Nocardiaceae</taxon>
        <taxon>Nocardia</taxon>
    </lineage>
</organism>
<evidence type="ECO:0008006" key="4">
    <source>
        <dbReference type="Google" id="ProtNLM"/>
    </source>
</evidence>
<evidence type="ECO:0000313" key="2">
    <source>
        <dbReference type="EMBL" id="MBP2193604.1"/>
    </source>
</evidence>
<gene>
    <name evidence="2" type="ORF">BJ987_006505</name>
</gene>
<evidence type="ECO:0000313" key="3">
    <source>
        <dbReference type="Proteomes" id="UP001519325"/>
    </source>
</evidence>
<feature type="region of interest" description="Disordered" evidence="1">
    <location>
        <begin position="218"/>
        <end position="250"/>
    </location>
</feature>
<dbReference type="InterPro" id="IPR011990">
    <property type="entry name" value="TPR-like_helical_dom_sf"/>
</dbReference>
<protein>
    <recommendedName>
        <fullName evidence="4">Tetratricopeptide repeat protein</fullName>
    </recommendedName>
</protein>